<evidence type="ECO:0000256" key="3">
    <source>
        <dbReference type="ARBA" id="ARBA00020401"/>
    </source>
</evidence>
<dbReference type="Pfam" id="PF00533">
    <property type="entry name" value="BRCT"/>
    <property type="match status" value="1"/>
</dbReference>
<feature type="region of interest" description="Disordered" evidence="8">
    <location>
        <begin position="405"/>
        <end position="433"/>
    </location>
</feature>
<evidence type="ECO:0000259" key="9">
    <source>
        <dbReference type="PROSITE" id="PS50172"/>
    </source>
</evidence>
<reference evidence="10" key="1">
    <citation type="journal article" date="2018" name="DNA Res.">
        <title>Multiple hybrid de novo genome assembly of finger millet, an orphan allotetraploid crop.</title>
        <authorList>
            <person name="Hatakeyama M."/>
            <person name="Aluri S."/>
            <person name="Balachadran M.T."/>
            <person name="Sivarajan S.R."/>
            <person name="Patrignani A."/>
            <person name="Gruter S."/>
            <person name="Poveda L."/>
            <person name="Shimizu-Inatsugi R."/>
            <person name="Baeten J."/>
            <person name="Francoijs K.J."/>
            <person name="Nataraja K.N."/>
            <person name="Reddy Y.A.N."/>
            <person name="Phadnis S."/>
            <person name="Ravikumar R.L."/>
            <person name="Schlapbach R."/>
            <person name="Sreeman S.M."/>
            <person name="Shimizu K.K."/>
        </authorList>
    </citation>
    <scope>NUCLEOTIDE SEQUENCE</scope>
</reference>
<evidence type="ECO:0000313" key="11">
    <source>
        <dbReference type="Proteomes" id="UP001054889"/>
    </source>
</evidence>
<dbReference type="GO" id="GO:0003689">
    <property type="term" value="F:DNA clamp loader activity"/>
    <property type="evidence" value="ECO:0007669"/>
    <property type="project" value="InterPro"/>
</dbReference>
<keyword evidence="6" id="KW-0067">ATP-binding</keyword>
<dbReference type="GO" id="GO:0006281">
    <property type="term" value="P:DNA repair"/>
    <property type="evidence" value="ECO:0007669"/>
    <property type="project" value="InterPro"/>
</dbReference>
<keyword evidence="5" id="KW-0547">Nucleotide-binding</keyword>
<dbReference type="CDD" id="cd17752">
    <property type="entry name" value="BRCT_RFC1"/>
    <property type="match status" value="1"/>
</dbReference>
<dbReference type="FunFam" id="3.40.50.300:FF:000773">
    <property type="entry name" value="Replication factor C subunit 1"/>
    <property type="match status" value="1"/>
</dbReference>
<dbReference type="SMART" id="SM00382">
    <property type="entry name" value="AAA"/>
    <property type="match status" value="1"/>
</dbReference>
<keyword evidence="7" id="KW-0539">Nucleus</keyword>
<feature type="compositionally biased region" description="Polar residues" evidence="8">
    <location>
        <begin position="413"/>
        <end position="427"/>
    </location>
</feature>
<dbReference type="Gene3D" id="3.40.50.300">
    <property type="entry name" value="P-loop containing nucleotide triphosphate hydrolases"/>
    <property type="match status" value="1"/>
</dbReference>
<dbReference type="Proteomes" id="UP001054889">
    <property type="component" value="Unassembled WGS sequence"/>
</dbReference>
<reference evidence="10" key="2">
    <citation type="submission" date="2021-12" db="EMBL/GenBank/DDBJ databases">
        <title>Resequencing data analysis of finger millet.</title>
        <authorList>
            <person name="Hatakeyama M."/>
            <person name="Aluri S."/>
            <person name="Balachadran M.T."/>
            <person name="Sivarajan S.R."/>
            <person name="Poveda L."/>
            <person name="Shimizu-Inatsugi R."/>
            <person name="Schlapbach R."/>
            <person name="Sreeman S.M."/>
            <person name="Shimizu K.K."/>
        </authorList>
    </citation>
    <scope>NUCLEOTIDE SEQUENCE</scope>
</reference>
<dbReference type="PANTHER" id="PTHR23389:SF6">
    <property type="entry name" value="REPLICATION FACTOR C SUBUNIT 1"/>
    <property type="match status" value="1"/>
</dbReference>
<comment type="caution">
    <text evidence="10">The sequence shown here is derived from an EMBL/GenBank/DDBJ whole genome shotgun (WGS) entry which is preliminary data.</text>
</comment>
<comment type="similarity">
    <text evidence="2">Belongs to the activator 1 large subunit family.</text>
</comment>
<dbReference type="PIRSF" id="PIRSF036578">
    <property type="entry name" value="RFC1"/>
    <property type="match status" value="1"/>
</dbReference>
<dbReference type="InterPro" id="IPR003959">
    <property type="entry name" value="ATPase_AAA_core"/>
</dbReference>
<dbReference type="GO" id="GO:0005663">
    <property type="term" value="C:DNA replication factor C complex"/>
    <property type="evidence" value="ECO:0007669"/>
    <property type="project" value="InterPro"/>
</dbReference>
<dbReference type="GO" id="GO:0016887">
    <property type="term" value="F:ATP hydrolysis activity"/>
    <property type="evidence" value="ECO:0007669"/>
    <property type="project" value="InterPro"/>
</dbReference>
<dbReference type="PROSITE" id="PS50172">
    <property type="entry name" value="BRCT"/>
    <property type="match status" value="1"/>
</dbReference>
<dbReference type="GO" id="GO:0003677">
    <property type="term" value="F:DNA binding"/>
    <property type="evidence" value="ECO:0007669"/>
    <property type="project" value="TreeGrafter"/>
</dbReference>
<sequence length="691" mass="74903">MVSAFLVLSRSPGFLFRVFLIRRGWEGQFVSLFLRCWASPSWIFLAQSSDIRKWFTKAQTTNGAAAKPSGAAGDKKKPVLSIPEKKPAPTMVECWSHNLIAPCNQDPSVRKRTSKYFASKTEKDSDVEMTDAVAGKSTEKSTGKRKIQKSCKELEDDDSHLLAKKIFKDEEDDDEDFVAPSKNKTPMKPPPSKKSKVESSVEAPGNTVGIDEVEEEDRMDEVVKTPSKAAGRGRGGERGRGRGGRSAGVAPEKTVGDEGEEDRMDEDVKTPSKAAGRGRGGRGAGAAPGERGRGGGGGRGFMNFGERKDPPHKGEKEVPEGAPDCLSGLTFVISGTLDSLEREEATDLIKRYGGRVTGSISKKTSYLLADEDIGGVKSNKAKELGVPFLTENGLFDLIRKSKPANASVDKRQSSNSEKLQKSQTKSSPAKVEKRGRSELNFQCFYSFLLALTPTVQFSFLLTKSKAEGSAVDKSTISKSNVAIASASGDNQKVKSIDRGSMQWTEKYRPKVPNDIVGNQSNVKQLHDWLKSWDAQFLHPNQKGKRKKLADSGAKKAVLLSGPPGIGKTTTAKVVNASDSRGKADSKIEKGVGGSTSNSIKELISNATLSYSDNRSKHPKAVLIMDEVDGMSAGDRGGVADLIASINISKIPIICICNDRYSQKLKSLVNYCLLLNFRKPTKQQVISCHISF</sequence>
<name>A0AAV5ET18_ELECO</name>
<dbReference type="Pfam" id="PF00004">
    <property type="entry name" value="AAA"/>
    <property type="match status" value="1"/>
</dbReference>
<dbReference type="SMART" id="SM00292">
    <property type="entry name" value="BRCT"/>
    <property type="match status" value="1"/>
</dbReference>
<evidence type="ECO:0000256" key="8">
    <source>
        <dbReference type="SAM" id="MobiDB-lite"/>
    </source>
</evidence>
<keyword evidence="4" id="KW-0235">DNA replication</keyword>
<dbReference type="InterPro" id="IPR003593">
    <property type="entry name" value="AAA+_ATPase"/>
</dbReference>
<dbReference type="Gene3D" id="3.40.50.10190">
    <property type="entry name" value="BRCT domain"/>
    <property type="match status" value="1"/>
</dbReference>
<evidence type="ECO:0000256" key="4">
    <source>
        <dbReference type="ARBA" id="ARBA00022705"/>
    </source>
</evidence>
<feature type="domain" description="BRCT" evidence="9">
    <location>
        <begin position="321"/>
        <end position="402"/>
    </location>
</feature>
<feature type="region of interest" description="Disordered" evidence="8">
    <location>
        <begin position="117"/>
        <end position="151"/>
    </location>
</feature>
<dbReference type="SUPFAM" id="SSF52540">
    <property type="entry name" value="P-loop containing nucleoside triphosphate hydrolases"/>
    <property type="match status" value="1"/>
</dbReference>
<evidence type="ECO:0000313" key="10">
    <source>
        <dbReference type="EMBL" id="GJN25335.1"/>
    </source>
</evidence>
<dbReference type="InterPro" id="IPR012178">
    <property type="entry name" value="RFC1"/>
</dbReference>
<organism evidence="10 11">
    <name type="scientific">Eleusine coracana subsp. coracana</name>
    <dbReference type="NCBI Taxonomy" id="191504"/>
    <lineage>
        <taxon>Eukaryota</taxon>
        <taxon>Viridiplantae</taxon>
        <taxon>Streptophyta</taxon>
        <taxon>Embryophyta</taxon>
        <taxon>Tracheophyta</taxon>
        <taxon>Spermatophyta</taxon>
        <taxon>Magnoliopsida</taxon>
        <taxon>Liliopsida</taxon>
        <taxon>Poales</taxon>
        <taxon>Poaceae</taxon>
        <taxon>PACMAD clade</taxon>
        <taxon>Chloridoideae</taxon>
        <taxon>Cynodonteae</taxon>
        <taxon>Eleusininae</taxon>
        <taxon>Eleusine</taxon>
    </lineage>
</organism>
<keyword evidence="11" id="KW-1185">Reference proteome</keyword>
<dbReference type="GO" id="GO:0005634">
    <property type="term" value="C:nucleus"/>
    <property type="evidence" value="ECO:0007669"/>
    <property type="project" value="UniProtKB-SubCell"/>
</dbReference>
<evidence type="ECO:0000256" key="2">
    <source>
        <dbReference type="ARBA" id="ARBA00006116"/>
    </source>
</evidence>
<evidence type="ECO:0000256" key="1">
    <source>
        <dbReference type="ARBA" id="ARBA00004123"/>
    </source>
</evidence>
<feature type="region of interest" description="Disordered" evidence="8">
    <location>
        <begin position="166"/>
        <end position="324"/>
    </location>
</feature>
<evidence type="ECO:0000256" key="6">
    <source>
        <dbReference type="ARBA" id="ARBA00022840"/>
    </source>
</evidence>
<dbReference type="SUPFAM" id="SSF52113">
    <property type="entry name" value="BRCT domain"/>
    <property type="match status" value="1"/>
</dbReference>
<evidence type="ECO:0000256" key="5">
    <source>
        <dbReference type="ARBA" id="ARBA00022741"/>
    </source>
</evidence>
<dbReference type="GO" id="GO:0005524">
    <property type="term" value="F:ATP binding"/>
    <property type="evidence" value="ECO:0007669"/>
    <property type="project" value="UniProtKB-KW"/>
</dbReference>
<evidence type="ECO:0000256" key="7">
    <source>
        <dbReference type="ARBA" id="ARBA00023242"/>
    </source>
</evidence>
<protein>
    <recommendedName>
        <fullName evidence="3">Replication factor C subunit 1</fullName>
    </recommendedName>
</protein>
<accession>A0AAV5ET18</accession>
<dbReference type="InterPro" id="IPR001357">
    <property type="entry name" value="BRCT_dom"/>
</dbReference>
<dbReference type="PANTHER" id="PTHR23389">
    <property type="entry name" value="CHROMOSOME TRANSMISSION FIDELITY FACTOR 18"/>
    <property type="match status" value="1"/>
</dbReference>
<dbReference type="CDD" id="cd00009">
    <property type="entry name" value="AAA"/>
    <property type="match status" value="1"/>
</dbReference>
<gene>
    <name evidence="10" type="primary">gb13151</name>
    <name evidence="10" type="ORF">PR202_gb13151</name>
</gene>
<dbReference type="FunFam" id="3.40.50.10190:FF:000001">
    <property type="entry name" value="Replication factor C subunit 1"/>
    <property type="match status" value="1"/>
</dbReference>
<dbReference type="GO" id="GO:0006260">
    <property type="term" value="P:DNA replication"/>
    <property type="evidence" value="ECO:0007669"/>
    <property type="project" value="UniProtKB-KW"/>
</dbReference>
<feature type="compositionally biased region" description="Gly residues" evidence="8">
    <location>
        <begin position="277"/>
        <end position="286"/>
    </location>
</feature>
<dbReference type="EMBL" id="BQKI01000078">
    <property type="protein sequence ID" value="GJN25335.1"/>
    <property type="molecule type" value="Genomic_DNA"/>
</dbReference>
<comment type="subcellular location">
    <subcellularLocation>
        <location evidence="1">Nucleus</location>
    </subcellularLocation>
</comment>
<proteinExistence type="inferred from homology"/>
<feature type="compositionally biased region" description="Basic and acidic residues" evidence="8">
    <location>
        <begin position="305"/>
        <end position="319"/>
    </location>
</feature>
<dbReference type="InterPro" id="IPR027417">
    <property type="entry name" value="P-loop_NTPase"/>
</dbReference>
<dbReference type="AlphaFoldDB" id="A0AAV5ET18"/>
<dbReference type="InterPro" id="IPR036420">
    <property type="entry name" value="BRCT_dom_sf"/>
</dbReference>